<protein>
    <submittedName>
        <fullName evidence="1">Uncharacterized protein</fullName>
    </submittedName>
</protein>
<proteinExistence type="predicted"/>
<keyword evidence="2" id="KW-1185">Reference proteome</keyword>
<sequence length="193" mass="21828">MKNNNTGERIAVLTSHFTRSTPMASEKEAALAATPPDSDSPTIFDKIIKKEIPSTVVYEDDKFQWKFFIHTRTRAACLFLYFLESRLFLHVNMPTVQKIFKCVLAFRDIQPQGPTHILVIPKVRDGLTGLSKAEERHIDILGRLLYTAKLVAKQEGLDDGYRVVINDGPKGCQSVYHIHVHVIGGRQMNWPPG</sequence>
<gene>
    <name evidence="1" type="ORF">MILVUS5_LOCUS7613</name>
</gene>
<dbReference type="EMBL" id="CASHSV030000013">
    <property type="protein sequence ID" value="CAJ2637236.1"/>
    <property type="molecule type" value="Genomic_DNA"/>
</dbReference>
<evidence type="ECO:0000313" key="1">
    <source>
        <dbReference type="EMBL" id="CAJ2637236.1"/>
    </source>
</evidence>
<organism evidence="1 2">
    <name type="scientific">Trifolium pratense</name>
    <name type="common">Red clover</name>
    <dbReference type="NCBI Taxonomy" id="57577"/>
    <lineage>
        <taxon>Eukaryota</taxon>
        <taxon>Viridiplantae</taxon>
        <taxon>Streptophyta</taxon>
        <taxon>Embryophyta</taxon>
        <taxon>Tracheophyta</taxon>
        <taxon>Spermatophyta</taxon>
        <taxon>Magnoliopsida</taxon>
        <taxon>eudicotyledons</taxon>
        <taxon>Gunneridae</taxon>
        <taxon>Pentapetalae</taxon>
        <taxon>rosids</taxon>
        <taxon>fabids</taxon>
        <taxon>Fabales</taxon>
        <taxon>Fabaceae</taxon>
        <taxon>Papilionoideae</taxon>
        <taxon>50 kb inversion clade</taxon>
        <taxon>NPAAA clade</taxon>
        <taxon>Hologalegina</taxon>
        <taxon>IRL clade</taxon>
        <taxon>Trifolieae</taxon>
        <taxon>Trifolium</taxon>
    </lineage>
</organism>
<dbReference type="Proteomes" id="UP001177021">
    <property type="component" value="Unassembled WGS sequence"/>
</dbReference>
<comment type="caution">
    <text evidence="1">The sequence shown here is derived from an EMBL/GenBank/DDBJ whole genome shotgun (WGS) entry which is preliminary data.</text>
</comment>
<reference evidence="1" key="1">
    <citation type="submission" date="2023-10" db="EMBL/GenBank/DDBJ databases">
        <authorList>
            <person name="Rodriguez Cubillos JULIANA M."/>
            <person name="De Vega J."/>
        </authorList>
    </citation>
    <scope>NUCLEOTIDE SEQUENCE</scope>
</reference>
<accession>A0ACB0IXB3</accession>
<evidence type="ECO:0000313" key="2">
    <source>
        <dbReference type="Proteomes" id="UP001177021"/>
    </source>
</evidence>
<name>A0ACB0IXB3_TRIPR</name>